<feature type="signal peptide" evidence="3">
    <location>
        <begin position="1"/>
        <end position="32"/>
    </location>
</feature>
<keyword evidence="2" id="KW-0472">Membrane</keyword>
<name>A0ABU3RYK4_9MICO</name>
<evidence type="ECO:0000256" key="2">
    <source>
        <dbReference type="SAM" id="Phobius"/>
    </source>
</evidence>
<evidence type="ECO:0000313" key="5">
    <source>
        <dbReference type="Proteomes" id="UP001256673"/>
    </source>
</evidence>
<reference evidence="4 5" key="1">
    <citation type="submission" date="2023-09" db="EMBL/GenBank/DDBJ databases">
        <title>Microbacterium fusihabitans sp. nov., Microbacterium phycihabitans sp. nov., and Microbacterium cervinum sp. nov., isolated from dried seaweeds of beach.</title>
        <authorList>
            <person name="Lee S.D."/>
        </authorList>
    </citation>
    <scope>NUCLEOTIDE SEQUENCE [LARGE SCALE GENOMIC DNA]</scope>
    <source>
        <strain evidence="4 5">KSW2-21</strain>
    </source>
</reference>
<keyword evidence="2" id="KW-1133">Transmembrane helix</keyword>
<dbReference type="EMBL" id="JAWDIU010000005">
    <property type="protein sequence ID" value="MDU0327967.1"/>
    <property type="molecule type" value="Genomic_DNA"/>
</dbReference>
<keyword evidence="5" id="KW-1185">Reference proteome</keyword>
<keyword evidence="3" id="KW-0732">Signal</keyword>
<organism evidence="4 5">
    <name type="scientific">Microbacterium algihabitans</name>
    <dbReference type="NCBI Taxonomy" id="3075992"/>
    <lineage>
        <taxon>Bacteria</taxon>
        <taxon>Bacillati</taxon>
        <taxon>Actinomycetota</taxon>
        <taxon>Actinomycetes</taxon>
        <taxon>Micrococcales</taxon>
        <taxon>Microbacteriaceae</taxon>
        <taxon>Microbacterium</taxon>
    </lineage>
</organism>
<evidence type="ECO:0000256" key="3">
    <source>
        <dbReference type="SAM" id="SignalP"/>
    </source>
</evidence>
<gene>
    <name evidence="4" type="ORF">RWH43_14495</name>
</gene>
<dbReference type="Proteomes" id="UP001256673">
    <property type="component" value="Unassembled WGS sequence"/>
</dbReference>
<feature type="region of interest" description="Disordered" evidence="1">
    <location>
        <begin position="107"/>
        <end position="131"/>
    </location>
</feature>
<feature type="transmembrane region" description="Helical" evidence="2">
    <location>
        <begin position="86"/>
        <end position="104"/>
    </location>
</feature>
<evidence type="ECO:0000256" key="1">
    <source>
        <dbReference type="SAM" id="MobiDB-lite"/>
    </source>
</evidence>
<accession>A0ABU3RYK4</accession>
<dbReference type="RefSeq" id="WP_154096619.1">
    <property type="nucleotide sequence ID" value="NZ_JAWDIU010000005.1"/>
</dbReference>
<keyword evidence="2" id="KW-0812">Transmembrane</keyword>
<evidence type="ECO:0000313" key="4">
    <source>
        <dbReference type="EMBL" id="MDU0327967.1"/>
    </source>
</evidence>
<proteinExistence type="predicted"/>
<comment type="caution">
    <text evidence="4">The sequence shown here is derived from an EMBL/GenBank/DDBJ whole genome shotgun (WGS) entry which is preliminary data.</text>
</comment>
<protein>
    <submittedName>
        <fullName evidence="4">Uncharacterized protein</fullName>
    </submittedName>
</protein>
<feature type="chain" id="PRO_5047337153" evidence="3">
    <location>
        <begin position="33"/>
        <end position="131"/>
    </location>
</feature>
<sequence length="131" mass="13302">MTPAASPPPGRRAVERAVRLLLALFLLCSAWATTHVDVDAGDHEGTAHAAVTVGSLAHADSDGAPAVDLVPPVEADAVHTSTADGTTVLVLALAAAVAVVPFVTRRGPRSVDVPDAPPPRHPLSLSSVSRT</sequence>